<dbReference type="EnsemblPlants" id="Pp3c12_13630V3.2">
    <property type="protein sequence ID" value="Pp3c12_13630V3.2"/>
    <property type="gene ID" value="Pp3c12_13630"/>
</dbReference>
<keyword evidence="8" id="KW-1185">Reference proteome</keyword>
<feature type="compositionally biased region" description="Low complexity" evidence="4">
    <location>
        <begin position="179"/>
        <end position="193"/>
    </location>
</feature>
<evidence type="ECO:0000313" key="8">
    <source>
        <dbReference type="Proteomes" id="UP000006727"/>
    </source>
</evidence>
<dbReference type="Gramene" id="Pp3c12_13630V3.6">
    <property type="protein sequence ID" value="Pp3c12_13630V3.6"/>
    <property type="gene ID" value="Pp3c12_13630"/>
</dbReference>
<dbReference type="Gramene" id="Pp3c12_13630V3.3">
    <property type="protein sequence ID" value="Pp3c12_13630V3.3"/>
    <property type="gene ID" value="Pp3c12_13630"/>
</dbReference>
<dbReference type="SMART" id="SM01179">
    <property type="entry name" value="DUF862"/>
    <property type="match status" value="1"/>
</dbReference>
<evidence type="ECO:0000256" key="2">
    <source>
        <dbReference type="ARBA" id="ARBA00022670"/>
    </source>
</evidence>
<feature type="compositionally biased region" description="Polar residues" evidence="4">
    <location>
        <begin position="194"/>
        <end position="215"/>
    </location>
</feature>
<keyword evidence="2" id="KW-0645">Protease</keyword>
<evidence type="ECO:0000313" key="7">
    <source>
        <dbReference type="EnsemblPlants" id="Pp3c12_13630V3.1"/>
    </source>
</evidence>
<dbReference type="RefSeq" id="XP_073393778.1">
    <property type="nucleotide sequence ID" value="XM_073537677.1"/>
</dbReference>
<dbReference type="RefSeq" id="XP_073393777.1">
    <property type="nucleotide sequence ID" value="XM_073537676.1"/>
</dbReference>
<dbReference type="GO" id="GO:0101005">
    <property type="term" value="F:deubiquitinase activity"/>
    <property type="evidence" value="ECO:0000318"/>
    <property type="project" value="GO_Central"/>
</dbReference>
<dbReference type="EnsemblPlants" id="Pp3c12_13630V3.5">
    <property type="protein sequence ID" value="Pp3c12_13630V3.5"/>
    <property type="gene ID" value="Pp3c12_13630"/>
</dbReference>
<dbReference type="EnsemblPlants" id="Pp3c12_13630V3.6">
    <property type="protein sequence ID" value="Pp3c12_13630V3.6"/>
    <property type="gene ID" value="Pp3c12_13630"/>
</dbReference>
<dbReference type="GeneID" id="112289386"/>
<reference evidence="7" key="3">
    <citation type="submission" date="2020-12" db="UniProtKB">
        <authorList>
            <consortium name="EnsemblPlants"/>
        </authorList>
    </citation>
    <scope>IDENTIFICATION</scope>
</reference>
<feature type="region of interest" description="Disordered" evidence="4">
    <location>
        <begin position="179"/>
        <end position="241"/>
    </location>
</feature>
<protein>
    <recommendedName>
        <fullName evidence="5">PPPDE domain-containing protein</fullName>
    </recommendedName>
</protein>
<keyword evidence="3" id="KW-0378">Hydrolase</keyword>
<dbReference type="RefSeq" id="XP_073393775.1">
    <property type="nucleotide sequence ID" value="XM_073537674.1"/>
</dbReference>
<dbReference type="PaxDb" id="3218-PP1S70_275V6.1"/>
<dbReference type="EMBL" id="ABEU02000012">
    <property type="protein sequence ID" value="PNR43846.1"/>
    <property type="molecule type" value="Genomic_DNA"/>
</dbReference>
<accession>A0A2K1JQY6</accession>
<dbReference type="GO" id="GO:0006508">
    <property type="term" value="P:proteolysis"/>
    <property type="evidence" value="ECO:0007669"/>
    <property type="project" value="UniProtKB-KW"/>
</dbReference>
<dbReference type="InterPro" id="IPR042266">
    <property type="entry name" value="PPPDE_sf"/>
</dbReference>
<dbReference type="STRING" id="3218.A0A2K1JQY6"/>
<dbReference type="Gramene" id="Pp3c12_13630V3.1">
    <property type="protein sequence ID" value="Pp3c12_13630V3.1"/>
    <property type="gene ID" value="Pp3c12_13630"/>
</dbReference>
<dbReference type="Pfam" id="PF05903">
    <property type="entry name" value="Peptidase_C97"/>
    <property type="match status" value="1"/>
</dbReference>
<dbReference type="OrthoDB" id="412286at2759"/>
<dbReference type="Gramene" id="Pp3c12_13630V3.2">
    <property type="protein sequence ID" value="Pp3c12_13630V3.2"/>
    <property type="gene ID" value="Pp3c12_13630"/>
</dbReference>
<dbReference type="PANTHER" id="PTHR12378">
    <property type="entry name" value="DESUMOYLATING ISOPEPTIDASE"/>
    <property type="match status" value="1"/>
</dbReference>
<evidence type="ECO:0000256" key="3">
    <source>
        <dbReference type="ARBA" id="ARBA00022801"/>
    </source>
</evidence>
<dbReference type="RefSeq" id="XP_073393776.1">
    <property type="nucleotide sequence ID" value="XM_073537675.1"/>
</dbReference>
<dbReference type="Gramene" id="Pp3c12_13630V3.4">
    <property type="protein sequence ID" value="Pp3c12_13630V3.4"/>
    <property type="gene ID" value="Pp3c12_13630"/>
</dbReference>
<dbReference type="Proteomes" id="UP000006727">
    <property type="component" value="Chromosome 12"/>
</dbReference>
<evidence type="ECO:0000256" key="4">
    <source>
        <dbReference type="SAM" id="MobiDB-lite"/>
    </source>
</evidence>
<organism evidence="6">
    <name type="scientific">Physcomitrium patens</name>
    <name type="common">Spreading-leaved earth moss</name>
    <name type="synonym">Physcomitrella patens</name>
    <dbReference type="NCBI Taxonomy" id="3218"/>
    <lineage>
        <taxon>Eukaryota</taxon>
        <taxon>Viridiplantae</taxon>
        <taxon>Streptophyta</taxon>
        <taxon>Embryophyta</taxon>
        <taxon>Bryophyta</taxon>
        <taxon>Bryophytina</taxon>
        <taxon>Bryopsida</taxon>
        <taxon>Funariidae</taxon>
        <taxon>Funariales</taxon>
        <taxon>Funariaceae</taxon>
        <taxon>Physcomitrium</taxon>
    </lineage>
</organism>
<feature type="compositionally biased region" description="Low complexity" evidence="4">
    <location>
        <begin position="216"/>
        <end position="226"/>
    </location>
</feature>
<sequence length="241" mass="25769">MAVVTLHVYDVTNSISDGANKAISSLNRIMRGGIGIGGIFHGAVEVYGKEWSFGYCESGSGVFPCTPMRNPMYNYRESLTLGSTDLSRLSVDTALLELSREWQGASYDLLARNCNHFCDAFCERLGVDKVPPWVNRFANAGDAAFVVAENTITRLNQAKEGVLSASRRAMQFVFGSAASSSAPPVESSATESPGNANLPSLENPSQLPRNGSSPTLSQDSLLSLEESSSDSDCDDDSKPPP</sequence>
<dbReference type="AlphaFoldDB" id="A0A2K1JQY6"/>
<feature type="domain" description="PPPDE" evidence="5">
    <location>
        <begin position="2"/>
        <end position="145"/>
    </location>
</feature>
<dbReference type="OMA" id="VYDVANT"/>
<dbReference type="EnsemblPlants" id="Pp3c12_13630V3.3">
    <property type="protein sequence ID" value="Pp3c12_13630V3.3"/>
    <property type="gene ID" value="Pp3c12_13630"/>
</dbReference>
<name>A0A2K1JQY6_PHYPA</name>
<reference evidence="6 8" key="2">
    <citation type="journal article" date="2018" name="Plant J.">
        <title>The Physcomitrella patens chromosome-scale assembly reveals moss genome structure and evolution.</title>
        <authorList>
            <person name="Lang D."/>
            <person name="Ullrich K.K."/>
            <person name="Murat F."/>
            <person name="Fuchs J."/>
            <person name="Jenkins J."/>
            <person name="Haas F.B."/>
            <person name="Piednoel M."/>
            <person name="Gundlach H."/>
            <person name="Van Bel M."/>
            <person name="Meyberg R."/>
            <person name="Vives C."/>
            <person name="Morata J."/>
            <person name="Symeonidi A."/>
            <person name="Hiss M."/>
            <person name="Muchero W."/>
            <person name="Kamisugi Y."/>
            <person name="Saleh O."/>
            <person name="Blanc G."/>
            <person name="Decker E.L."/>
            <person name="van Gessel N."/>
            <person name="Grimwood J."/>
            <person name="Hayes R.D."/>
            <person name="Graham S.W."/>
            <person name="Gunter L.E."/>
            <person name="McDaniel S.F."/>
            <person name="Hoernstein S.N.W."/>
            <person name="Larsson A."/>
            <person name="Li F.W."/>
            <person name="Perroud P.F."/>
            <person name="Phillips J."/>
            <person name="Ranjan P."/>
            <person name="Rokshar D.S."/>
            <person name="Rothfels C.J."/>
            <person name="Schneider L."/>
            <person name="Shu S."/>
            <person name="Stevenson D.W."/>
            <person name="Thummler F."/>
            <person name="Tillich M."/>
            <person name="Villarreal Aguilar J.C."/>
            <person name="Widiez T."/>
            <person name="Wong G.K."/>
            <person name="Wymore A."/>
            <person name="Zhang Y."/>
            <person name="Zimmer A.D."/>
            <person name="Quatrano R.S."/>
            <person name="Mayer K.F.X."/>
            <person name="Goodstein D."/>
            <person name="Casacuberta J.M."/>
            <person name="Vandepoele K."/>
            <person name="Reski R."/>
            <person name="Cuming A.C."/>
            <person name="Tuskan G.A."/>
            <person name="Maumus F."/>
            <person name="Salse J."/>
            <person name="Schmutz J."/>
            <person name="Rensing S.A."/>
        </authorList>
    </citation>
    <scope>NUCLEOTIDE SEQUENCE [LARGE SCALE GENOMIC DNA]</scope>
    <source>
        <strain evidence="7 8">cv. Gransden 2004</strain>
    </source>
</reference>
<reference evidence="6 8" key="1">
    <citation type="journal article" date="2008" name="Science">
        <title>The Physcomitrella genome reveals evolutionary insights into the conquest of land by plants.</title>
        <authorList>
            <person name="Rensing S."/>
            <person name="Lang D."/>
            <person name="Zimmer A."/>
            <person name="Terry A."/>
            <person name="Salamov A."/>
            <person name="Shapiro H."/>
            <person name="Nishiyama T."/>
            <person name="Perroud P.-F."/>
            <person name="Lindquist E."/>
            <person name="Kamisugi Y."/>
            <person name="Tanahashi T."/>
            <person name="Sakakibara K."/>
            <person name="Fujita T."/>
            <person name="Oishi K."/>
            <person name="Shin-I T."/>
            <person name="Kuroki Y."/>
            <person name="Toyoda A."/>
            <person name="Suzuki Y."/>
            <person name="Hashimoto A."/>
            <person name="Yamaguchi K."/>
            <person name="Sugano A."/>
            <person name="Kohara Y."/>
            <person name="Fujiyama A."/>
            <person name="Anterola A."/>
            <person name="Aoki S."/>
            <person name="Ashton N."/>
            <person name="Barbazuk W.B."/>
            <person name="Barker E."/>
            <person name="Bennetzen J."/>
            <person name="Bezanilla M."/>
            <person name="Blankenship R."/>
            <person name="Cho S.H."/>
            <person name="Dutcher S."/>
            <person name="Estelle M."/>
            <person name="Fawcett J.A."/>
            <person name="Gundlach H."/>
            <person name="Hanada K."/>
            <person name="Heyl A."/>
            <person name="Hicks K.A."/>
            <person name="Hugh J."/>
            <person name="Lohr M."/>
            <person name="Mayer K."/>
            <person name="Melkozernov A."/>
            <person name="Murata T."/>
            <person name="Nelson D."/>
            <person name="Pils B."/>
            <person name="Prigge M."/>
            <person name="Reiss B."/>
            <person name="Renner T."/>
            <person name="Rombauts S."/>
            <person name="Rushton P."/>
            <person name="Sanderfoot A."/>
            <person name="Schween G."/>
            <person name="Shiu S.-H."/>
            <person name="Stueber K."/>
            <person name="Theodoulou F.L."/>
            <person name="Tu H."/>
            <person name="Van de Peer Y."/>
            <person name="Verrier P.J."/>
            <person name="Waters E."/>
            <person name="Wood A."/>
            <person name="Yang L."/>
            <person name="Cove D."/>
            <person name="Cuming A."/>
            <person name="Hasebe M."/>
            <person name="Lucas S."/>
            <person name="Mishler D.B."/>
            <person name="Reski R."/>
            <person name="Grigoriev I."/>
            <person name="Quatrano R.S."/>
            <person name="Boore J.L."/>
        </authorList>
    </citation>
    <scope>NUCLEOTIDE SEQUENCE [LARGE SCALE GENOMIC DNA]</scope>
    <source>
        <strain evidence="7 8">cv. Gransden 2004</strain>
    </source>
</reference>
<evidence type="ECO:0000256" key="1">
    <source>
        <dbReference type="ARBA" id="ARBA00008140"/>
    </source>
</evidence>
<gene>
    <name evidence="7" type="primary">LOC112289386</name>
    <name evidence="6" type="ORF">PHYPA_016229</name>
</gene>
<dbReference type="InterPro" id="IPR008580">
    <property type="entry name" value="PPPDE_dom"/>
</dbReference>
<evidence type="ECO:0000313" key="6">
    <source>
        <dbReference type="EMBL" id="PNR43846.1"/>
    </source>
</evidence>
<dbReference type="PANTHER" id="PTHR12378:SF9">
    <property type="entry name" value="OS06G0107000 PROTEIN"/>
    <property type="match status" value="1"/>
</dbReference>
<dbReference type="EnsemblPlants" id="Pp3c12_13630V3.4">
    <property type="protein sequence ID" value="Pp3c12_13630V3.4"/>
    <property type="gene ID" value="Pp3c12_13630"/>
</dbReference>
<dbReference type="PROSITE" id="PS51858">
    <property type="entry name" value="PPPDE"/>
    <property type="match status" value="1"/>
</dbReference>
<evidence type="ECO:0000259" key="5">
    <source>
        <dbReference type="PROSITE" id="PS51858"/>
    </source>
</evidence>
<dbReference type="Gene3D" id="3.90.1720.30">
    <property type="entry name" value="PPPDE domains"/>
    <property type="match status" value="1"/>
</dbReference>
<dbReference type="RefSeq" id="XP_024390321.1">
    <property type="nucleotide sequence ID" value="XM_024534553.2"/>
</dbReference>
<dbReference type="EnsemblPlants" id="Pp3c12_13630V3.1">
    <property type="protein sequence ID" value="Pp3c12_13630V3.1"/>
    <property type="gene ID" value="Pp3c12_13630"/>
</dbReference>
<dbReference type="Gramene" id="Pp3c12_13630V3.5">
    <property type="protein sequence ID" value="Pp3c12_13630V3.5"/>
    <property type="gene ID" value="Pp3c12_13630"/>
</dbReference>
<comment type="similarity">
    <text evidence="1">Belongs to the DeSI family.</text>
</comment>
<proteinExistence type="inferred from homology"/>